<keyword evidence="1" id="KW-1133">Transmembrane helix</keyword>
<evidence type="ECO:0000256" key="1">
    <source>
        <dbReference type="SAM" id="Phobius"/>
    </source>
</evidence>
<keyword evidence="1" id="KW-0812">Transmembrane</keyword>
<proteinExistence type="predicted"/>
<feature type="transmembrane region" description="Helical" evidence="1">
    <location>
        <begin position="30"/>
        <end position="52"/>
    </location>
</feature>
<accession>A0A6C0JSE9</accession>
<feature type="transmembrane region" description="Helical" evidence="1">
    <location>
        <begin position="5"/>
        <end position="24"/>
    </location>
</feature>
<keyword evidence="1" id="KW-0472">Membrane</keyword>
<organism evidence="2">
    <name type="scientific">viral metagenome</name>
    <dbReference type="NCBI Taxonomy" id="1070528"/>
    <lineage>
        <taxon>unclassified sequences</taxon>
        <taxon>metagenomes</taxon>
        <taxon>organismal metagenomes</taxon>
    </lineage>
</organism>
<protein>
    <submittedName>
        <fullName evidence="2">Uncharacterized protein</fullName>
    </submittedName>
</protein>
<sequence length="125" mass="15681">MFIFLYFYIFIFLYFYIFIFYIFIFFIFFIFLYFIFLYFLYFYIYIFIFLYVDIKKQMPFVNSAQRRACMYKEQNDLRKGGPVKWDCVKFGKILYAGRLRKIYIGPRGAKYINVRGRKVYVYGTY</sequence>
<dbReference type="AlphaFoldDB" id="A0A6C0JSE9"/>
<dbReference type="EMBL" id="MN740696">
    <property type="protein sequence ID" value="QHU08293.1"/>
    <property type="molecule type" value="Genomic_DNA"/>
</dbReference>
<name>A0A6C0JSE9_9ZZZZ</name>
<evidence type="ECO:0000313" key="2">
    <source>
        <dbReference type="EMBL" id="QHU08293.1"/>
    </source>
</evidence>
<reference evidence="2" key="1">
    <citation type="journal article" date="2020" name="Nature">
        <title>Giant virus diversity and host interactions through global metagenomics.</title>
        <authorList>
            <person name="Schulz F."/>
            <person name="Roux S."/>
            <person name="Paez-Espino D."/>
            <person name="Jungbluth S."/>
            <person name="Walsh D.A."/>
            <person name="Denef V.J."/>
            <person name="McMahon K.D."/>
            <person name="Konstantinidis K.T."/>
            <person name="Eloe-Fadrosh E.A."/>
            <person name="Kyrpides N.C."/>
            <person name="Woyke T."/>
        </authorList>
    </citation>
    <scope>NUCLEOTIDE SEQUENCE</scope>
    <source>
        <strain evidence="2">GVMAG-S-1062768-28</strain>
    </source>
</reference>